<dbReference type="PROSITE" id="PS00105">
    <property type="entry name" value="AA_TRANSFER_CLASS_1"/>
    <property type="match status" value="1"/>
</dbReference>
<dbReference type="NCBIfam" id="NF005593">
    <property type="entry name" value="PRK07324.1"/>
    <property type="match status" value="1"/>
</dbReference>
<dbReference type="CDD" id="cd00609">
    <property type="entry name" value="AAT_like"/>
    <property type="match status" value="1"/>
</dbReference>
<dbReference type="Gene3D" id="3.90.1150.10">
    <property type="entry name" value="Aspartate Aminotransferase, domain 1"/>
    <property type="match status" value="1"/>
</dbReference>
<dbReference type="PANTHER" id="PTHR43510">
    <property type="entry name" value="AMINOTRANSFERASE FUNCTION, HYPOTHETICAL (EUROFUNG)"/>
    <property type="match status" value="1"/>
</dbReference>
<keyword evidence="4" id="KW-1185">Reference proteome</keyword>
<evidence type="ECO:0000313" key="4">
    <source>
        <dbReference type="Proteomes" id="UP000093044"/>
    </source>
</evidence>
<dbReference type="GeneID" id="83056367"/>
<dbReference type="RefSeq" id="WP_066741778.1">
    <property type="nucleotide sequence ID" value="NZ_CP016757.1"/>
</dbReference>
<dbReference type="GO" id="GO:0030170">
    <property type="term" value="F:pyridoxal phosphate binding"/>
    <property type="evidence" value="ECO:0007669"/>
    <property type="project" value="InterPro"/>
</dbReference>
<dbReference type="SUPFAM" id="SSF53383">
    <property type="entry name" value="PLP-dependent transferases"/>
    <property type="match status" value="1"/>
</dbReference>
<dbReference type="InterPro" id="IPR015421">
    <property type="entry name" value="PyrdxlP-dep_Trfase_major"/>
</dbReference>
<dbReference type="STRING" id="1197717.BED41_00690"/>
<comment type="cofactor">
    <cofactor evidence="1">
        <name>pyridoxal 5'-phosphate</name>
        <dbReference type="ChEBI" id="CHEBI:597326"/>
    </cofactor>
</comment>
<dbReference type="InterPro" id="IPR004838">
    <property type="entry name" value="NHTrfase_class1_PyrdxlP-BS"/>
</dbReference>
<evidence type="ECO:0000259" key="2">
    <source>
        <dbReference type="Pfam" id="PF00155"/>
    </source>
</evidence>
<keyword evidence="1 3" id="KW-0032">Aminotransferase</keyword>
<sequence length="374" mass="41692">MKIATFKVEEWMNLNETKAKYNIAETCVDSVTLDELFRLAGRDRREFFETLAQRRMTYGAIFGADELKTAISGLYRSVGTEEIITTHGAAGANHLALYSLVEPGDAVVSVMPTYQQLYSIPESYGAKVRILKLKKEENFLPNLDRLRTLVNEKTKIICINNPNNPTGALIPEETLRGIVEIARGVGAYVLCDEVYRFLTQEDGYPESIADLYEKGIAVGSMSKVFSLAGLRLGWIATRSKEAMREILLHRDYDTISCGMIDEALAAIALEAKEAIIGRNRGIVKENLAVLDAWVAKEPRFSYVKPQCGTTALLYCDVDMPSEEFCSKLLAETGAFLTPGSCFDEEHCFRIGYACNKRELEEGLAKLSEFVKELA</sequence>
<dbReference type="Pfam" id="PF00155">
    <property type="entry name" value="Aminotran_1_2"/>
    <property type="match status" value="1"/>
</dbReference>
<organism evidence="3 4">
    <name type="scientific">Cloacibacillus porcorum</name>
    <dbReference type="NCBI Taxonomy" id="1197717"/>
    <lineage>
        <taxon>Bacteria</taxon>
        <taxon>Thermotogati</taxon>
        <taxon>Synergistota</taxon>
        <taxon>Synergistia</taxon>
        <taxon>Synergistales</taxon>
        <taxon>Synergistaceae</taxon>
        <taxon>Cloacibacillus</taxon>
    </lineage>
</organism>
<dbReference type="PANTHER" id="PTHR43510:SF1">
    <property type="entry name" value="AMINOTRANSFERASE FUNCTION, HYPOTHETICAL (EUROFUNG)"/>
    <property type="match status" value="1"/>
</dbReference>
<protein>
    <recommendedName>
        <fullName evidence="1">Aminotransferase</fullName>
        <ecNumber evidence="1">2.6.1.-</ecNumber>
    </recommendedName>
</protein>
<accession>A0A1B2I1D6</accession>
<dbReference type="InterPro" id="IPR004839">
    <property type="entry name" value="Aminotransferase_I/II_large"/>
</dbReference>
<dbReference type="Gene3D" id="3.40.640.10">
    <property type="entry name" value="Type I PLP-dependent aspartate aminotransferase-like (Major domain)"/>
    <property type="match status" value="1"/>
</dbReference>
<feature type="domain" description="Aminotransferase class I/classII large" evidence="2">
    <location>
        <begin position="49"/>
        <end position="366"/>
    </location>
</feature>
<dbReference type="InterPro" id="IPR015424">
    <property type="entry name" value="PyrdxlP-dep_Trfase"/>
</dbReference>
<proteinExistence type="inferred from homology"/>
<gene>
    <name evidence="3" type="ORF">BED41_00690</name>
</gene>
<dbReference type="OrthoDB" id="9802328at2"/>
<dbReference type="Proteomes" id="UP000093044">
    <property type="component" value="Chromosome"/>
</dbReference>
<dbReference type="EC" id="2.6.1.-" evidence="1"/>
<dbReference type="KEGG" id="cpor:BED41_00690"/>
<comment type="similarity">
    <text evidence="1">Belongs to the class-I pyridoxal-phosphate-dependent aminotransferase family.</text>
</comment>
<dbReference type="AlphaFoldDB" id="A0A1B2I1D6"/>
<keyword evidence="1 3" id="KW-0808">Transferase</keyword>
<name>A0A1B2I1D6_9BACT</name>
<dbReference type="EMBL" id="CP016757">
    <property type="protein sequence ID" value="ANZ43747.1"/>
    <property type="molecule type" value="Genomic_DNA"/>
</dbReference>
<dbReference type="InterPro" id="IPR015422">
    <property type="entry name" value="PyrdxlP-dep_Trfase_small"/>
</dbReference>
<evidence type="ECO:0000256" key="1">
    <source>
        <dbReference type="RuleBase" id="RU000481"/>
    </source>
</evidence>
<dbReference type="GO" id="GO:0008483">
    <property type="term" value="F:transaminase activity"/>
    <property type="evidence" value="ECO:0007669"/>
    <property type="project" value="UniProtKB-KW"/>
</dbReference>
<reference evidence="3" key="1">
    <citation type="submission" date="2016-08" db="EMBL/GenBank/DDBJ databases">
        <title>Complete genome of Cloacibacillus porcorum.</title>
        <authorList>
            <person name="Looft T."/>
            <person name="Bayles D.O."/>
            <person name="Alt D.P."/>
        </authorList>
    </citation>
    <scope>NUCLEOTIDE SEQUENCE [LARGE SCALE GENOMIC DNA]</scope>
    <source>
        <strain evidence="3">CL-84</strain>
    </source>
</reference>
<evidence type="ECO:0000313" key="3">
    <source>
        <dbReference type="EMBL" id="ANZ43747.1"/>
    </source>
</evidence>